<dbReference type="SUPFAM" id="SSF50249">
    <property type="entry name" value="Nucleic acid-binding proteins"/>
    <property type="match status" value="1"/>
</dbReference>
<evidence type="ECO:0000313" key="4">
    <source>
        <dbReference type="RefSeq" id="XP_011384911.2"/>
    </source>
</evidence>
<sequence>MYGVSKHCVKINSKNAESFQFHVQDYFGKESLRAGKGIQLADGGWLVPSDDGKAGKEEFYRALCDTPGVDPKLISRVWVYNHYRWIIWKLAAMEFAFPKEFASRCLNPETVLLQLKHRYDIEIDRSRRSAIKKIMERDDTAAKTLVLCVSEVILSSTHLSETHSGKTSGAEASKAAVVELTDGWYAIRAQLDPPLSALLQTGRLGIGQKVVTHGAELLGPPEACSPLEASETLMLKVRSLNARARENASRQLS</sequence>
<dbReference type="Gene3D" id="2.40.50.140">
    <property type="entry name" value="Nucleic acid-binding proteins"/>
    <property type="match status" value="1"/>
</dbReference>
<dbReference type="GO" id="GO:0000724">
    <property type="term" value="P:double-strand break repair via homologous recombination"/>
    <property type="evidence" value="ECO:0007669"/>
    <property type="project" value="InterPro"/>
</dbReference>
<dbReference type="PANTHER" id="PTHR11289:SF0">
    <property type="entry name" value="BREAST CANCER TYPE 2 SUSCEPTIBILITY PROTEIN"/>
    <property type="match status" value="1"/>
</dbReference>
<dbReference type="KEGG" id="pvp:105310429"/>
<dbReference type="GO" id="GO:0005634">
    <property type="term" value="C:nucleus"/>
    <property type="evidence" value="ECO:0007669"/>
    <property type="project" value="TreeGrafter"/>
</dbReference>
<dbReference type="Pfam" id="PF09169">
    <property type="entry name" value="BRCA-2_helical"/>
    <property type="match status" value="1"/>
</dbReference>
<dbReference type="Proteomes" id="UP000515202">
    <property type="component" value="Unplaced"/>
</dbReference>
<dbReference type="GO" id="GO:0006355">
    <property type="term" value="P:regulation of DNA-templated transcription"/>
    <property type="evidence" value="ECO:0007669"/>
    <property type="project" value="TreeGrafter"/>
</dbReference>
<dbReference type="RefSeq" id="XP_011384911.2">
    <property type="nucleotide sequence ID" value="XM_011386609.2"/>
</dbReference>
<evidence type="ECO:0000259" key="1">
    <source>
        <dbReference type="Pfam" id="PF09103"/>
    </source>
</evidence>
<reference evidence="4" key="1">
    <citation type="submission" date="2025-08" db="UniProtKB">
        <authorList>
            <consortium name="RefSeq"/>
        </authorList>
    </citation>
    <scope>IDENTIFICATION</scope>
    <source>
        <tissue evidence="4">Kidney</tissue>
    </source>
</reference>
<accession>A0A6P3RY92</accession>
<feature type="domain" description="BRCA2 OB1" evidence="1">
    <location>
        <begin position="129"/>
        <end position="239"/>
    </location>
</feature>
<evidence type="ECO:0000313" key="3">
    <source>
        <dbReference type="Proteomes" id="UP000515202"/>
    </source>
</evidence>
<evidence type="ECO:0000259" key="2">
    <source>
        <dbReference type="Pfam" id="PF09169"/>
    </source>
</evidence>
<dbReference type="GeneID" id="105310429"/>
<dbReference type="InterPro" id="IPR015252">
    <property type="entry name" value="BRCA2_hlx"/>
</dbReference>
<dbReference type="InterPro" id="IPR015525">
    <property type="entry name" value="BRCA2"/>
</dbReference>
<keyword evidence="3" id="KW-1185">Reference proteome</keyword>
<dbReference type="OrthoDB" id="21095at2759"/>
<dbReference type="PANTHER" id="PTHR11289">
    <property type="entry name" value="BREAST CANCER TYPE 2 SUSCEPTIBILITY PROTEIN BRCA2"/>
    <property type="match status" value="1"/>
</dbReference>
<dbReference type="Pfam" id="PF09103">
    <property type="entry name" value="BRCA-2_OB1"/>
    <property type="match status" value="1"/>
</dbReference>
<dbReference type="SUPFAM" id="SSF81872">
    <property type="entry name" value="BRCA2 helical domain"/>
    <property type="match status" value="1"/>
</dbReference>
<name>A0A6P3RY92_PTEVA</name>
<dbReference type="InterPro" id="IPR012340">
    <property type="entry name" value="NA-bd_OB-fold"/>
</dbReference>
<feature type="domain" description="Breast cancer type 2 susceptibility protein helical" evidence="2">
    <location>
        <begin position="1"/>
        <end position="126"/>
    </location>
</feature>
<gene>
    <name evidence="4" type="primary">LOC105310429</name>
</gene>
<dbReference type="InterPro" id="IPR015187">
    <property type="entry name" value="BRCA2_OB_1"/>
</dbReference>
<proteinExistence type="predicted"/>
<dbReference type="AlphaFoldDB" id="A0A6P3RY92"/>
<dbReference type="InterPro" id="IPR036315">
    <property type="entry name" value="BRCA2_hlx_sf"/>
</dbReference>
<organism evidence="3 4">
    <name type="scientific">Pteropus vampyrus</name>
    <name type="common">Large flying fox</name>
    <dbReference type="NCBI Taxonomy" id="132908"/>
    <lineage>
        <taxon>Eukaryota</taxon>
        <taxon>Metazoa</taxon>
        <taxon>Chordata</taxon>
        <taxon>Craniata</taxon>
        <taxon>Vertebrata</taxon>
        <taxon>Euteleostomi</taxon>
        <taxon>Mammalia</taxon>
        <taxon>Eutheria</taxon>
        <taxon>Laurasiatheria</taxon>
        <taxon>Chiroptera</taxon>
        <taxon>Yinpterochiroptera</taxon>
        <taxon>Pteropodoidea</taxon>
        <taxon>Pteropodidae</taxon>
        <taxon>Pteropodinae</taxon>
        <taxon>Pteropus</taxon>
    </lineage>
</organism>
<protein>
    <submittedName>
        <fullName evidence="4">Breast cancer type 2 susceptibility protein-like</fullName>
    </submittedName>
</protein>